<gene>
    <name evidence="1" type="ORF">KIN20_019796</name>
</gene>
<dbReference type="AlphaFoldDB" id="A0AAD5QSQ6"/>
<proteinExistence type="predicted"/>
<dbReference type="InterPro" id="IPR053729">
    <property type="entry name" value="MAD2L1BP_domain_sf"/>
</dbReference>
<dbReference type="Gene3D" id="3.30.900.20">
    <property type="match status" value="1"/>
</dbReference>
<keyword evidence="2" id="KW-1185">Reference proteome</keyword>
<reference evidence="1" key="1">
    <citation type="submission" date="2021-06" db="EMBL/GenBank/DDBJ databases">
        <title>Parelaphostrongylus tenuis whole genome reference sequence.</title>
        <authorList>
            <person name="Garwood T.J."/>
            <person name="Larsen P.A."/>
            <person name="Fountain-Jones N.M."/>
            <person name="Garbe J.R."/>
            <person name="Macchietto M.G."/>
            <person name="Kania S.A."/>
            <person name="Gerhold R.W."/>
            <person name="Richards J.E."/>
            <person name="Wolf T.M."/>
        </authorList>
    </citation>
    <scope>NUCLEOTIDE SEQUENCE</scope>
    <source>
        <strain evidence="1">MNPRO001-30</strain>
        <tissue evidence="1">Meninges</tissue>
    </source>
</reference>
<comment type="caution">
    <text evidence="1">The sequence shown here is derived from an EMBL/GenBank/DDBJ whole genome shotgun (WGS) entry which is preliminary data.</text>
</comment>
<organism evidence="1 2">
    <name type="scientific">Parelaphostrongylus tenuis</name>
    <name type="common">Meningeal worm</name>
    <dbReference type="NCBI Taxonomy" id="148309"/>
    <lineage>
        <taxon>Eukaryota</taxon>
        <taxon>Metazoa</taxon>
        <taxon>Ecdysozoa</taxon>
        <taxon>Nematoda</taxon>
        <taxon>Chromadorea</taxon>
        <taxon>Rhabditida</taxon>
        <taxon>Rhabditina</taxon>
        <taxon>Rhabditomorpha</taxon>
        <taxon>Strongyloidea</taxon>
        <taxon>Metastrongylidae</taxon>
        <taxon>Parelaphostrongylus</taxon>
    </lineage>
</organism>
<sequence>MSCTNHRMHTGRCLCIHSSLQCLDLAIQSLLLNHGFLPFPLSLVPATPPAGLVKTLNGIEKVREVLRGVFRSKHRRSIREVAICVGPHPHRIRHLYKLPVSICEDVDSHDEHCGSPCSELSDLEKRRINRQLFVAFPPKEPRHAGQRMFVFIRGYDSLLMEDIEESDVFFHADNCSVVQFDHDGCSTNPNERSEDLYRWMRVVPFIVHGKT</sequence>
<dbReference type="Proteomes" id="UP001196413">
    <property type="component" value="Unassembled WGS sequence"/>
</dbReference>
<evidence type="ECO:0000313" key="2">
    <source>
        <dbReference type="Proteomes" id="UP001196413"/>
    </source>
</evidence>
<evidence type="ECO:0000313" key="1">
    <source>
        <dbReference type="EMBL" id="KAJ1360747.1"/>
    </source>
</evidence>
<protein>
    <submittedName>
        <fullName evidence="1">Uncharacterized protein</fullName>
    </submittedName>
</protein>
<name>A0AAD5QSQ6_PARTN</name>
<accession>A0AAD5QSQ6</accession>
<dbReference type="EMBL" id="JAHQIW010003950">
    <property type="protein sequence ID" value="KAJ1360747.1"/>
    <property type="molecule type" value="Genomic_DNA"/>
</dbReference>